<protein>
    <submittedName>
        <fullName evidence="1">Uncharacterized protein</fullName>
    </submittedName>
</protein>
<organism evidence="1 2">
    <name type="scientific">Carya illinoinensis</name>
    <name type="common">Pecan</name>
    <dbReference type="NCBI Taxonomy" id="32201"/>
    <lineage>
        <taxon>Eukaryota</taxon>
        <taxon>Viridiplantae</taxon>
        <taxon>Streptophyta</taxon>
        <taxon>Embryophyta</taxon>
        <taxon>Tracheophyta</taxon>
        <taxon>Spermatophyta</taxon>
        <taxon>Magnoliopsida</taxon>
        <taxon>eudicotyledons</taxon>
        <taxon>Gunneridae</taxon>
        <taxon>Pentapetalae</taxon>
        <taxon>rosids</taxon>
        <taxon>fabids</taxon>
        <taxon>Fagales</taxon>
        <taxon>Juglandaceae</taxon>
        <taxon>Carya</taxon>
    </lineage>
</organism>
<accession>A0A8T1P174</accession>
<dbReference type="Proteomes" id="UP000811609">
    <property type="component" value="Chromosome 12"/>
</dbReference>
<evidence type="ECO:0000313" key="1">
    <source>
        <dbReference type="EMBL" id="KAG6634687.1"/>
    </source>
</evidence>
<dbReference type="EMBL" id="CM031820">
    <property type="protein sequence ID" value="KAG6634688.1"/>
    <property type="molecule type" value="Genomic_DNA"/>
</dbReference>
<keyword evidence="2" id="KW-1185">Reference proteome</keyword>
<reference evidence="1" key="1">
    <citation type="submission" date="2020-12" db="EMBL/GenBank/DDBJ databases">
        <title>WGS assembly of Carya illinoinensis cv. Pawnee.</title>
        <authorList>
            <person name="Platts A."/>
            <person name="Shu S."/>
            <person name="Wright S."/>
            <person name="Barry K."/>
            <person name="Edger P."/>
            <person name="Pires J.C."/>
            <person name="Schmutz J."/>
        </authorList>
    </citation>
    <scope>NUCLEOTIDE SEQUENCE</scope>
    <source>
        <tissue evidence="1">Leaf</tissue>
    </source>
</reference>
<dbReference type="AlphaFoldDB" id="A0A8T1P174"/>
<evidence type="ECO:0000313" key="2">
    <source>
        <dbReference type="Proteomes" id="UP000811609"/>
    </source>
</evidence>
<name>A0A8T1P174_CARIL</name>
<gene>
    <name evidence="1" type="ORF">CIPAW_12G134700</name>
</gene>
<dbReference type="EMBL" id="CM031820">
    <property type="protein sequence ID" value="KAG6634687.1"/>
    <property type="molecule type" value="Genomic_DNA"/>
</dbReference>
<dbReference type="EMBL" id="CM031820">
    <property type="protein sequence ID" value="KAG6634686.1"/>
    <property type="molecule type" value="Genomic_DNA"/>
</dbReference>
<comment type="caution">
    <text evidence="1">The sequence shown here is derived from an EMBL/GenBank/DDBJ whole genome shotgun (WGS) entry which is preliminary data.</text>
</comment>
<sequence length="62" mass="7159">MEMHLELVQCPVVHLLEMEHDCGALHLWFGRGHNGNWAVREVDSLADLEKPIQTLSRIHDCQ</sequence>
<proteinExistence type="predicted"/>